<keyword evidence="1" id="KW-0472">Membrane</keyword>
<accession>A0A2K8Z857</accession>
<dbReference type="GO" id="GO:0016020">
    <property type="term" value="C:membrane"/>
    <property type="evidence" value="ECO:0007669"/>
    <property type="project" value="InterPro"/>
</dbReference>
<keyword evidence="1" id="KW-1133">Transmembrane helix</keyword>
<dbReference type="InterPro" id="IPR050640">
    <property type="entry name" value="Bact_2-comp_sensor_kinase"/>
</dbReference>
<proteinExistence type="predicted"/>
<feature type="transmembrane region" description="Helical" evidence="1">
    <location>
        <begin position="62"/>
        <end position="85"/>
    </location>
</feature>
<feature type="transmembrane region" description="Helical" evidence="1">
    <location>
        <begin position="171"/>
        <end position="191"/>
    </location>
</feature>
<feature type="transmembrane region" description="Helical" evidence="1">
    <location>
        <begin position="106"/>
        <end position="128"/>
    </location>
</feature>
<evidence type="ECO:0000313" key="4">
    <source>
        <dbReference type="Proteomes" id="UP000232883"/>
    </source>
</evidence>
<evidence type="ECO:0000259" key="2">
    <source>
        <dbReference type="Pfam" id="PF06580"/>
    </source>
</evidence>
<keyword evidence="4" id="KW-1185">Reference proteome</keyword>
<reference evidence="3 4" key="1">
    <citation type="submission" date="2017-11" db="EMBL/GenBank/DDBJ databases">
        <title>Taxonomic description and genome sequences of Spirosoma HA7 sp. nov., isolated from pollen microhabitat of Corylus avellana.</title>
        <authorList>
            <person name="Ambika Manirajan B."/>
            <person name="Suarez C."/>
            <person name="Ratering S."/>
            <person name="Geissler-Plaum R."/>
            <person name="Cardinale M."/>
            <person name="Sylvia S."/>
        </authorList>
    </citation>
    <scope>NUCLEOTIDE SEQUENCE [LARGE SCALE GENOMIC DNA]</scope>
    <source>
        <strain evidence="3 4">HA7</strain>
    </source>
</reference>
<protein>
    <recommendedName>
        <fullName evidence="2">Signal transduction histidine kinase internal region domain-containing protein</fullName>
    </recommendedName>
</protein>
<dbReference type="GO" id="GO:0000155">
    <property type="term" value="F:phosphorelay sensor kinase activity"/>
    <property type="evidence" value="ECO:0007669"/>
    <property type="project" value="InterPro"/>
</dbReference>
<gene>
    <name evidence="3" type="ORF">CWM47_31810</name>
</gene>
<dbReference type="PANTHER" id="PTHR34220">
    <property type="entry name" value="SENSOR HISTIDINE KINASE YPDA"/>
    <property type="match status" value="1"/>
</dbReference>
<feature type="transmembrane region" description="Helical" evidence="1">
    <location>
        <begin position="29"/>
        <end position="50"/>
    </location>
</feature>
<organism evidence="3 4">
    <name type="scientific">Spirosoma pollinicola</name>
    <dbReference type="NCBI Taxonomy" id="2057025"/>
    <lineage>
        <taxon>Bacteria</taxon>
        <taxon>Pseudomonadati</taxon>
        <taxon>Bacteroidota</taxon>
        <taxon>Cytophagia</taxon>
        <taxon>Cytophagales</taxon>
        <taxon>Cytophagaceae</taxon>
        <taxon>Spirosoma</taxon>
    </lineage>
</organism>
<name>A0A2K8Z857_9BACT</name>
<dbReference type="InterPro" id="IPR010559">
    <property type="entry name" value="Sig_transdc_His_kin_internal"/>
</dbReference>
<evidence type="ECO:0000256" key="1">
    <source>
        <dbReference type="SAM" id="Phobius"/>
    </source>
</evidence>
<evidence type="ECO:0000313" key="3">
    <source>
        <dbReference type="EMBL" id="AUD06034.1"/>
    </source>
</evidence>
<dbReference type="EMBL" id="CP025096">
    <property type="protein sequence ID" value="AUD06034.1"/>
    <property type="molecule type" value="Genomic_DNA"/>
</dbReference>
<dbReference type="PANTHER" id="PTHR34220:SF7">
    <property type="entry name" value="SENSOR HISTIDINE KINASE YPDA"/>
    <property type="match status" value="1"/>
</dbReference>
<dbReference type="Pfam" id="PF06580">
    <property type="entry name" value="His_kinase"/>
    <property type="match status" value="1"/>
</dbReference>
<dbReference type="AlphaFoldDB" id="A0A2K8Z857"/>
<feature type="domain" description="Signal transduction histidine kinase internal region" evidence="2">
    <location>
        <begin position="232"/>
        <end position="306"/>
    </location>
</feature>
<dbReference type="Proteomes" id="UP000232883">
    <property type="component" value="Chromosome"/>
</dbReference>
<sequence length="432" mass="49926">MLHFNFKTTTKLLFSDGPQVYLPKRAWNWLRIVCHIIFWVYNFSTSFFAFKKQLQPSPDEPASTNLLVFVAGVHMVSTLLAFYIVGYRVVPSFMRSLLALRWKNEILLANVAYVAGCWFTMLCLFNIMDYWSFDYAFHHFTPPPPYVTRVWTFLEKTGPIGWLTEIVKGEFFIYTVVSGFNVSYVLLPLLLRIIRLSIAYGYDGISATEKNKMLIADQLQVVQVNQQLLEDQFKTLKEQINPHFLFNVFNNIYAQIHSTNKRAASLLGNLSKLMRYTLYETSDLFVPLSGELTFIRNYIDIEKTRIFSPERIELTLEGNPSNYLVPPLLLITFIENAFKHGIDNSYSEGWVRIKISINEHKDCLEAEVTNYVASDEPADGLPAVKQLPKVGGLGLKNARKRMDYLFKDKYTLLVSEPQNEYHLQLSIPLNRA</sequence>
<dbReference type="KEGG" id="spir:CWM47_31810"/>
<keyword evidence="1" id="KW-0812">Transmembrane</keyword>